<dbReference type="KEGG" id="tcd:AAIA72_00635"/>
<gene>
    <name evidence="7" type="ORF">AAIA72_00635</name>
</gene>
<dbReference type="Gene3D" id="3.40.50.1970">
    <property type="match status" value="1"/>
</dbReference>
<dbReference type="FunFam" id="3.40.50.1970:FF:000003">
    <property type="entry name" value="Alcohol dehydrogenase, iron-containing"/>
    <property type="match status" value="1"/>
</dbReference>
<dbReference type="FunFam" id="1.20.1090.10:FF:000001">
    <property type="entry name" value="Aldehyde-alcohol dehydrogenase"/>
    <property type="match status" value="1"/>
</dbReference>
<dbReference type="GO" id="GO:0004022">
    <property type="term" value="F:alcohol dehydrogenase (NAD+) activity"/>
    <property type="evidence" value="ECO:0007669"/>
    <property type="project" value="TreeGrafter"/>
</dbReference>
<protein>
    <submittedName>
        <fullName evidence="7">Iron-containing alcohol dehydrogenase</fullName>
    </submittedName>
</protein>
<dbReference type="Gene3D" id="1.20.1090.10">
    <property type="entry name" value="Dehydroquinate synthase-like - alpha domain"/>
    <property type="match status" value="1"/>
</dbReference>
<accession>A0AB39UX04</accession>
<dbReference type="PROSITE" id="PS00060">
    <property type="entry name" value="ADH_IRON_2"/>
    <property type="match status" value="1"/>
</dbReference>
<evidence type="ECO:0000256" key="2">
    <source>
        <dbReference type="ARBA" id="ARBA00007358"/>
    </source>
</evidence>
<comment type="cofactor">
    <cofactor evidence="1">
        <name>Fe cation</name>
        <dbReference type="ChEBI" id="CHEBI:24875"/>
    </cofactor>
</comment>
<evidence type="ECO:0000256" key="3">
    <source>
        <dbReference type="ARBA" id="ARBA00023002"/>
    </source>
</evidence>
<dbReference type="GO" id="GO:0046872">
    <property type="term" value="F:metal ion binding"/>
    <property type="evidence" value="ECO:0007669"/>
    <property type="project" value="InterPro"/>
</dbReference>
<dbReference type="SUPFAM" id="SSF56796">
    <property type="entry name" value="Dehydroquinate synthase-like"/>
    <property type="match status" value="1"/>
</dbReference>
<dbReference type="InterPro" id="IPR001670">
    <property type="entry name" value="ADH_Fe/GldA"/>
</dbReference>
<evidence type="ECO:0000313" key="7">
    <source>
        <dbReference type="EMBL" id="XDT72525.1"/>
    </source>
</evidence>
<keyword evidence="3" id="KW-0560">Oxidoreductase</keyword>
<dbReference type="Pfam" id="PF00465">
    <property type="entry name" value="Fe-ADH"/>
    <property type="match status" value="1"/>
</dbReference>
<keyword evidence="4" id="KW-0520">NAD</keyword>
<dbReference type="InterPro" id="IPR039697">
    <property type="entry name" value="Alcohol_dehydrogenase_Fe"/>
</dbReference>
<dbReference type="CDD" id="cd14865">
    <property type="entry name" value="Fe-ADH-like"/>
    <property type="match status" value="1"/>
</dbReference>
<name>A0AB39UX04_9GAMM</name>
<organism evidence="7">
    <name type="scientific">Thermohahella caldifontis</name>
    <dbReference type="NCBI Taxonomy" id="3142973"/>
    <lineage>
        <taxon>Bacteria</taxon>
        <taxon>Pseudomonadati</taxon>
        <taxon>Pseudomonadota</taxon>
        <taxon>Gammaproteobacteria</taxon>
        <taxon>Oceanospirillales</taxon>
        <taxon>Hahellaceae</taxon>
        <taxon>Thermohahella</taxon>
    </lineage>
</organism>
<feature type="domain" description="Fe-containing alcohol dehydrogenase-like C-terminal" evidence="6">
    <location>
        <begin position="192"/>
        <end position="396"/>
    </location>
</feature>
<dbReference type="EMBL" id="CP154858">
    <property type="protein sequence ID" value="XDT72525.1"/>
    <property type="molecule type" value="Genomic_DNA"/>
</dbReference>
<evidence type="ECO:0000256" key="1">
    <source>
        <dbReference type="ARBA" id="ARBA00001962"/>
    </source>
</evidence>
<evidence type="ECO:0000259" key="6">
    <source>
        <dbReference type="Pfam" id="PF25137"/>
    </source>
</evidence>
<evidence type="ECO:0000256" key="4">
    <source>
        <dbReference type="ARBA" id="ARBA00023027"/>
    </source>
</evidence>
<dbReference type="PROSITE" id="PS00913">
    <property type="entry name" value="ADH_IRON_1"/>
    <property type="match status" value="1"/>
</dbReference>
<dbReference type="AlphaFoldDB" id="A0AB39UX04"/>
<dbReference type="PANTHER" id="PTHR11496:SF102">
    <property type="entry name" value="ALCOHOL DEHYDROGENASE 4"/>
    <property type="match status" value="1"/>
</dbReference>
<sequence>MSKGFYEFFCPVKVVAGEAALEHIPYELTNLGASRPLLVTDKGVRGAGLVDHVVAACEAGGIKVDIVFEDVPPDSAVEVVREIAQLYNREGCDALIGVGGGSVIDTCKGVNILVSEGGLDLSRYAGAGVLKRPLKPFVVVPTTAGTGSEVTSVAVIADRVKGVKLPFSSGYLLPNAAILDPRMTLTLPPHITAATAMDAMTHAVEAYTCLARNPLSSAYASAAVKKISENLPRVLENGADVQARLELAQASTMAGIAFSNSMVGLVHALGHALGAVCHIPHGVCMNLFLPYVLEFNLAKGTIREPLGELLLPLAGAEVYARTPADQRADKALEVIREMRDTLWKACKLPRTLRETGKVEREQLNRIAEVALDDGSIMFNPAEASLNEVKALLDKAW</sequence>
<dbReference type="InterPro" id="IPR056798">
    <property type="entry name" value="ADH_Fe_C"/>
</dbReference>
<feature type="domain" description="Alcohol dehydrogenase iron-type/glycerol dehydrogenase GldA" evidence="5">
    <location>
        <begin position="11"/>
        <end position="181"/>
    </location>
</feature>
<dbReference type="InterPro" id="IPR018211">
    <property type="entry name" value="ADH_Fe_CS"/>
</dbReference>
<dbReference type="PANTHER" id="PTHR11496">
    <property type="entry name" value="ALCOHOL DEHYDROGENASE"/>
    <property type="match status" value="1"/>
</dbReference>
<reference evidence="7" key="1">
    <citation type="submission" date="2024-05" db="EMBL/GenBank/DDBJ databases">
        <title>Genome sequencing of novel strain.</title>
        <authorList>
            <person name="Ganbat D."/>
            <person name="Ganbat S."/>
            <person name="Lee S.-J."/>
        </authorList>
    </citation>
    <scope>NUCLEOTIDE SEQUENCE</scope>
    <source>
        <strain evidence="7">SMD15-11</strain>
    </source>
</reference>
<evidence type="ECO:0000259" key="5">
    <source>
        <dbReference type="Pfam" id="PF00465"/>
    </source>
</evidence>
<dbReference type="RefSeq" id="WP_369601531.1">
    <property type="nucleotide sequence ID" value="NZ_CP154858.1"/>
</dbReference>
<comment type="similarity">
    <text evidence="2">Belongs to the iron-containing alcohol dehydrogenase family.</text>
</comment>
<proteinExistence type="inferred from homology"/>
<dbReference type="Pfam" id="PF25137">
    <property type="entry name" value="ADH_Fe_C"/>
    <property type="match status" value="1"/>
</dbReference>